<dbReference type="EMBL" id="JACHND010000001">
    <property type="protein sequence ID" value="MBB4702579.1"/>
    <property type="molecule type" value="Genomic_DNA"/>
</dbReference>
<feature type="compositionally biased region" description="Basic residues" evidence="1">
    <location>
        <begin position="68"/>
        <end position="78"/>
    </location>
</feature>
<keyword evidence="3" id="KW-1185">Reference proteome</keyword>
<evidence type="ECO:0000313" key="2">
    <source>
        <dbReference type="EMBL" id="MBB4702579.1"/>
    </source>
</evidence>
<evidence type="ECO:0000256" key="1">
    <source>
        <dbReference type="SAM" id="MobiDB-lite"/>
    </source>
</evidence>
<proteinExistence type="predicted"/>
<accession>A0A7W7GBM3</accession>
<protein>
    <submittedName>
        <fullName evidence="2">Uncharacterized protein</fullName>
    </submittedName>
</protein>
<organism evidence="2 3">
    <name type="scientific">Sphaerisporangium siamense</name>
    <dbReference type="NCBI Taxonomy" id="795645"/>
    <lineage>
        <taxon>Bacteria</taxon>
        <taxon>Bacillati</taxon>
        <taxon>Actinomycetota</taxon>
        <taxon>Actinomycetes</taxon>
        <taxon>Streptosporangiales</taxon>
        <taxon>Streptosporangiaceae</taxon>
        <taxon>Sphaerisporangium</taxon>
    </lineage>
</organism>
<dbReference type="AlphaFoldDB" id="A0A7W7GBM3"/>
<dbReference type="RefSeq" id="WP_184882455.1">
    <property type="nucleotide sequence ID" value="NZ_BOOV01000033.1"/>
</dbReference>
<reference evidence="2 3" key="1">
    <citation type="submission" date="2020-08" db="EMBL/GenBank/DDBJ databases">
        <title>Sequencing the genomes of 1000 actinobacteria strains.</title>
        <authorList>
            <person name="Klenk H.-P."/>
        </authorList>
    </citation>
    <scope>NUCLEOTIDE SEQUENCE [LARGE SCALE GENOMIC DNA]</scope>
    <source>
        <strain evidence="2 3">DSM 45784</strain>
    </source>
</reference>
<feature type="region of interest" description="Disordered" evidence="1">
    <location>
        <begin position="1"/>
        <end position="78"/>
    </location>
</feature>
<dbReference type="Proteomes" id="UP000542210">
    <property type="component" value="Unassembled WGS sequence"/>
</dbReference>
<name>A0A7W7GBM3_9ACTN</name>
<sequence>METAWIKHPRIDDGQRVIEVPESAVPHHQRAGWERTDPPPPPPEDDPQDEAPADAGASALKDPDQTPRRRRTTSRGDD</sequence>
<gene>
    <name evidence="2" type="ORF">BJ982_004123</name>
</gene>
<feature type="compositionally biased region" description="Acidic residues" evidence="1">
    <location>
        <begin position="43"/>
        <end position="52"/>
    </location>
</feature>
<evidence type="ECO:0000313" key="3">
    <source>
        <dbReference type="Proteomes" id="UP000542210"/>
    </source>
</evidence>
<comment type="caution">
    <text evidence="2">The sequence shown here is derived from an EMBL/GenBank/DDBJ whole genome shotgun (WGS) entry which is preliminary data.</text>
</comment>